<evidence type="ECO:0000256" key="1">
    <source>
        <dbReference type="SAM" id="MobiDB-lite"/>
    </source>
</evidence>
<feature type="region of interest" description="Disordered" evidence="1">
    <location>
        <begin position="1"/>
        <end position="21"/>
    </location>
</feature>
<sequence length="146" mass="15934">MDESHQNDSRGASQWCSQATQRGTPEDRVLLMLQSAEGAHVGCTYPQDLARALGRQLLGDEPGLGKTFQVVVLVDALISASLVQRALIVAPAEMETMWAAQFKNFLPRAALELTGLQRAVKNEYCAHTHTRGQIGSYLEIVISKAL</sequence>
<gene>
    <name evidence="3" type="ORF">AB1Y20_020213</name>
</gene>
<dbReference type="GO" id="GO:0005524">
    <property type="term" value="F:ATP binding"/>
    <property type="evidence" value="ECO:0007669"/>
    <property type="project" value="InterPro"/>
</dbReference>
<dbReference type="Gene3D" id="3.40.50.10810">
    <property type="entry name" value="Tandem AAA-ATPase domain"/>
    <property type="match status" value="1"/>
</dbReference>
<evidence type="ECO:0000313" key="3">
    <source>
        <dbReference type="EMBL" id="KAL1525353.1"/>
    </source>
</evidence>
<organism evidence="3 4">
    <name type="scientific">Prymnesium parvum</name>
    <name type="common">Toxic golden alga</name>
    <dbReference type="NCBI Taxonomy" id="97485"/>
    <lineage>
        <taxon>Eukaryota</taxon>
        <taxon>Haptista</taxon>
        <taxon>Haptophyta</taxon>
        <taxon>Prymnesiophyceae</taxon>
        <taxon>Prymnesiales</taxon>
        <taxon>Prymnesiaceae</taxon>
        <taxon>Prymnesium</taxon>
    </lineage>
</organism>
<dbReference type="EMBL" id="JBGBPQ010000004">
    <property type="protein sequence ID" value="KAL1525353.1"/>
    <property type="molecule type" value="Genomic_DNA"/>
</dbReference>
<dbReference type="InterPro" id="IPR027417">
    <property type="entry name" value="P-loop_NTPase"/>
</dbReference>
<evidence type="ECO:0000259" key="2">
    <source>
        <dbReference type="Pfam" id="PF00176"/>
    </source>
</evidence>
<comment type="caution">
    <text evidence="3">The sequence shown here is derived from an EMBL/GenBank/DDBJ whole genome shotgun (WGS) entry which is preliminary data.</text>
</comment>
<accession>A0AB34JWP4</accession>
<evidence type="ECO:0000313" key="4">
    <source>
        <dbReference type="Proteomes" id="UP001515480"/>
    </source>
</evidence>
<keyword evidence="4" id="KW-1185">Reference proteome</keyword>
<reference evidence="3 4" key="1">
    <citation type="journal article" date="2024" name="Science">
        <title>Giant polyketide synthase enzymes in the biosynthesis of giant marine polyether toxins.</title>
        <authorList>
            <person name="Fallon T.R."/>
            <person name="Shende V.V."/>
            <person name="Wierzbicki I.H."/>
            <person name="Pendleton A.L."/>
            <person name="Watervoot N.F."/>
            <person name="Auber R.P."/>
            <person name="Gonzalez D.J."/>
            <person name="Wisecaver J.H."/>
            <person name="Moore B.S."/>
        </authorList>
    </citation>
    <scope>NUCLEOTIDE SEQUENCE [LARGE SCALE GENOMIC DNA]</scope>
    <source>
        <strain evidence="3 4">12B1</strain>
    </source>
</reference>
<dbReference type="Proteomes" id="UP001515480">
    <property type="component" value="Unassembled WGS sequence"/>
</dbReference>
<feature type="domain" description="SNF2 N-terminal" evidence="2">
    <location>
        <begin position="57"/>
        <end position="123"/>
    </location>
</feature>
<dbReference type="AlphaFoldDB" id="A0AB34JWP4"/>
<dbReference type="InterPro" id="IPR038718">
    <property type="entry name" value="SNF2-like_sf"/>
</dbReference>
<name>A0AB34JWP4_PRYPA</name>
<dbReference type="SUPFAM" id="SSF52540">
    <property type="entry name" value="P-loop containing nucleoside triphosphate hydrolases"/>
    <property type="match status" value="1"/>
</dbReference>
<dbReference type="Pfam" id="PF00176">
    <property type="entry name" value="SNF2-rel_dom"/>
    <property type="match status" value="1"/>
</dbReference>
<protein>
    <recommendedName>
        <fullName evidence="2">SNF2 N-terminal domain-containing protein</fullName>
    </recommendedName>
</protein>
<dbReference type="InterPro" id="IPR000330">
    <property type="entry name" value="SNF2_N"/>
</dbReference>
<feature type="compositionally biased region" description="Polar residues" evidence="1">
    <location>
        <begin position="9"/>
        <end position="21"/>
    </location>
</feature>
<proteinExistence type="predicted"/>